<dbReference type="AlphaFoldDB" id="A0A917NFC4"/>
<evidence type="ECO:0000313" key="2">
    <source>
        <dbReference type="Proteomes" id="UP000637695"/>
    </source>
</evidence>
<comment type="caution">
    <text evidence="1">The sequence shown here is derived from an EMBL/GenBank/DDBJ whole genome shotgun (WGS) entry which is preliminary data.</text>
</comment>
<sequence>MFAEVYDPFRIHHHDFGGLSVMHPVVRREVLSHLGFRRLDFPYVHPSWRNDGEAVYGLDLCFWPADDGQAELDASLIVTFLERYYAVLPNKPQAWFDMMDALRRRRTVALTGM</sequence>
<organism evidence="1 2">
    <name type="scientific">Alicyclobacillus cellulosilyticus</name>
    <dbReference type="NCBI Taxonomy" id="1003997"/>
    <lineage>
        <taxon>Bacteria</taxon>
        <taxon>Bacillati</taxon>
        <taxon>Bacillota</taxon>
        <taxon>Bacilli</taxon>
        <taxon>Bacillales</taxon>
        <taxon>Alicyclobacillaceae</taxon>
        <taxon>Alicyclobacillus</taxon>
    </lineage>
</organism>
<accession>A0A917NFC4</accession>
<keyword evidence="2" id="KW-1185">Reference proteome</keyword>
<dbReference type="EMBL" id="BMOY01000003">
    <property type="protein sequence ID" value="GGI96846.1"/>
    <property type="molecule type" value="Genomic_DNA"/>
</dbReference>
<proteinExistence type="predicted"/>
<reference evidence="1" key="2">
    <citation type="submission" date="2020-09" db="EMBL/GenBank/DDBJ databases">
        <authorList>
            <person name="Sun Q."/>
            <person name="Ohkuma M."/>
        </authorList>
    </citation>
    <scope>NUCLEOTIDE SEQUENCE</scope>
    <source>
        <strain evidence="1">JCM 18487</strain>
    </source>
</reference>
<gene>
    <name evidence="1" type="ORF">GCM10010885_03080</name>
</gene>
<protein>
    <submittedName>
        <fullName evidence="1">Uncharacterized protein</fullName>
    </submittedName>
</protein>
<name>A0A917NFC4_9BACL</name>
<evidence type="ECO:0000313" key="1">
    <source>
        <dbReference type="EMBL" id="GGI96846.1"/>
    </source>
</evidence>
<reference evidence="1" key="1">
    <citation type="journal article" date="2014" name="Int. J. Syst. Evol. Microbiol.">
        <title>Complete genome sequence of Corynebacterium casei LMG S-19264T (=DSM 44701T), isolated from a smear-ripened cheese.</title>
        <authorList>
            <consortium name="US DOE Joint Genome Institute (JGI-PGF)"/>
            <person name="Walter F."/>
            <person name="Albersmeier A."/>
            <person name="Kalinowski J."/>
            <person name="Ruckert C."/>
        </authorList>
    </citation>
    <scope>NUCLEOTIDE SEQUENCE</scope>
    <source>
        <strain evidence="1">JCM 18487</strain>
    </source>
</reference>
<dbReference type="Proteomes" id="UP000637695">
    <property type="component" value="Unassembled WGS sequence"/>
</dbReference>